<dbReference type="EMBL" id="JACRSV010000003">
    <property type="protein sequence ID" value="MBC8560352.1"/>
    <property type="molecule type" value="Genomic_DNA"/>
</dbReference>
<evidence type="ECO:0000256" key="5">
    <source>
        <dbReference type="ARBA" id="ARBA00023274"/>
    </source>
</evidence>
<evidence type="ECO:0000259" key="8">
    <source>
        <dbReference type="PROSITE" id="PS00651"/>
    </source>
</evidence>
<keyword evidence="5 7" id="KW-0687">Ribonucleoprotein</keyword>
<dbReference type="InterPro" id="IPR036935">
    <property type="entry name" value="Ribosomal_bL9_N_sf"/>
</dbReference>
<comment type="similarity">
    <text evidence="1 7">Belongs to the bacterial ribosomal protein bL9 family.</text>
</comment>
<keyword evidence="2 7" id="KW-0699">rRNA-binding</keyword>
<proteinExistence type="inferred from homology"/>
<dbReference type="Gene3D" id="3.10.430.100">
    <property type="entry name" value="Ribosomal protein L9, C-terminal domain"/>
    <property type="match status" value="1"/>
</dbReference>
<dbReference type="InterPro" id="IPR036791">
    <property type="entry name" value="Ribosomal_bL9_C_sf"/>
</dbReference>
<dbReference type="GO" id="GO:0019843">
    <property type="term" value="F:rRNA binding"/>
    <property type="evidence" value="ECO:0007669"/>
    <property type="project" value="UniProtKB-UniRule"/>
</dbReference>
<evidence type="ECO:0000256" key="6">
    <source>
        <dbReference type="ARBA" id="ARBA00035292"/>
    </source>
</evidence>
<evidence type="ECO:0000313" key="10">
    <source>
        <dbReference type="Proteomes" id="UP000610760"/>
    </source>
</evidence>
<comment type="caution">
    <text evidence="9">The sequence shown here is derived from an EMBL/GenBank/DDBJ whole genome shotgun (WGS) entry which is preliminary data.</text>
</comment>
<gene>
    <name evidence="7" type="primary">rplI</name>
    <name evidence="9" type="ORF">H8710_09785</name>
</gene>
<dbReference type="GO" id="GO:1990904">
    <property type="term" value="C:ribonucleoprotein complex"/>
    <property type="evidence" value="ECO:0007669"/>
    <property type="project" value="UniProtKB-KW"/>
</dbReference>
<dbReference type="Pfam" id="PF01281">
    <property type="entry name" value="Ribosomal_L9_N"/>
    <property type="match status" value="1"/>
</dbReference>
<evidence type="ECO:0000313" key="9">
    <source>
        <dbReference type="EMBL" id="MBC8560352.1"/>
    </source>
</evidence>
<keyword evidence="10" id="KW-1185">Reference proteome</keyword>
<dbReference type="InterPro" id="IPR020069">
    <property type="entry name" value="Ribosomal_bL9_C"/>
</dbReference>
<dbReference type="InterPro" id="IPR009027">
    <property type="entry name" value="Ribosomal_bL9/RNase_H1_N"/>
</dbReference>
<dbReference type="PROSITE" id="PS00651">
    <property type="entry name" value="RIBOSOMAL_L9"/>
    <property type="match status" value="1"/>
</dbReference>
<dbReference type="GO" id="GO:0003735">
    <property type="term" value="F:structural constituent of ribosome"/>
    <property type="evidence" value="ECO:0007669"/>
    <property type="project" value="InterPro"/>
</dbReference>
<dbReference type="AlphaFoldDB" id="A0A926E3G7"/>
<dbReference type="RefSeq" id="WP_249295357.1">
    <property type="nucleotide sequence ID" value="NZ_JACRSV010000003.1"/>
</dbReference>
<feature type="domain" description="Ribosomal protein L9" evidence="8">
    <location>
        <begin position="13"/>
        <end position="40"/>
    </location>
</feature>
<dbReference type="Proteomes" id="UP000610760">
    <property type="component" value="Unassembled WGS sequence"/>
</dbReference>
<dbReference type="InterPro" id="IPR020594">
    <property type="entry name" value="Ribosomal_bL9_bac/chp"/>
</dbReference>
<dbReference type="InterPro" id="IPR020070">
    <property type="entry name" value="Ribosomal_bL9_N"/>
</dbReference>
<dbReference type="GO" id="GO:0006412">
    <property type="term" value="P:translation"/>
    <property type="evidence" value="ECO:0007669"/>
    <property type="project" value="UniProtKB-UniRule"/>
</dbReference>
<evidence type="ECO:0000256" key="3">
    <source>
        <dbReference type="ARBA" id="ARBA00022884"/>
    </source>
</evidence>
<dbReference type="SUPFAM" id="SSF55653">
    <property type="entry name" value="Ribosomal protein L9 C-domain"/>
    <property type="match status" value="1"/>
</dbReference>
<dbReference type="InterPro" id="IPR000244">
    <property type="entry name" value="Ribosomal_bL9"/>
</dbReference>
<evidence type="ECO:0000256" key="1">
    <source>
        <dbReference type="ARBA" id="ARBA00010605"/>
    </source>
</evidence>
<evidence type="ECO:0000256" key="2">
    <source>
        <dbReference type="ARBA" id="ARBA00022730"/>
    </source>
</evidence>
<reference evidence="9" key="1">
    <citation type="submission" date="2020-08" db="EMBL/GenBank/DDBJ databases">
        <title>Genome public.</title>
        <authorList>
            <person name="Liu C."/>
            <person name="Sun Q."/>
        </authorList>
    </citation>
    <scope>NUCLEOTIDE SEQUENCE</scope>
    <source>
        <strain evidence="9">NSJ-33</strain>
    </source>
</reference>
<protein>
    <recommendedName>
        <fullName evidence="6 7">Large ribosomal subunit protein bL9</fullName>
    </recommendedName>
</protein>
<dbReference type="NCBIfam" id="TIGR00158">
    <property type="entry name" value="L9"/>
    <property type="match status" value="1"/>
</dbReference>
<accession>A0A926E3G7</accession>
<dbReference type="SUPFAM" id="SSF55658">
    <property type="entry name" value="L9 N-domain-like"/>
    <property type="match status" value="1"/>
</dbReference>
<dbReference type="HAMAP" id="MF_00503">
    <property type="entry name" value="Ribosomal_bL9"/>
    <property type="match status" value="1"/>
</dbReference>
<dbReference type="Gene3D" id="3.40.5.10">
    <property type="entry name" value="Ribosomal protein L9, N-terminal domain"/>
    <property type="match status" value="1"/>
</dbReference>
<dbReference type="GO" id="GO:0005840">
    <property type="term" value="C:ribosome"/>
    <property type="evidence" value="ECO:0007669"/>
    <property type="project" value="UniProtKB-KW"/>
</dbReference>
<comment type="function">
    <text evidence="7">Binds to the 23S rRNA.</text>
</comment>
<dbReference type="Pfam" id="PF03948">
    <property type="entry name" value="Ribosomal_L9_C"/>
    <property type="match status" value="1"/>
</dbReference>
<name>A0A926E3G7_9FIRM</name>
<dbReference type="PANTHER" id="PTHR21368">
    <property type="entry name" value="50S RIBOSOMAL PROTEIN L9"/>
    <property type="match status" value="1"/>
</dbReference>
<evidence type="ECO:0000256" key="4">
    <source>
        <dbReference type="ARBA" id="ARBA00022980"/>
    </source>
</evidence>
<organism evidence="9 10">
    <name type="scientific">Fumia xinanensis</name>
    <dbReference type="NCBI Taxonomy" id="2763659"/>
    <lineage>
        <taxon>Bacteria</taxon>
        <taxon>Bacillati</taxon>
        <taxon>Bacillota</taxon>
        <taxon>Clostridia</taxon>
        <taxon>Eubacteriales</taxon>
        <taxon>Oscillospiraceae</taxon>
        <taxon>Fumia</taxon>
    </lineage>
</organism>
<keyword evidence="3 7" id="KW-0694">RNA-binding</keyword>
<keyword evidence="4 7" id="KW-0689">Ribosomal protein</keyword>
<evidence type="ECO:0000256" key="7">
    <source>
        <dbReference type="HAMAP-Rule" id="MF_00503"/>
    </source>
</evidence>
<sequence>MKVILLQDVKGSGKKGDLVNVADGYARNFLLAKGLAMEATAGAINNKKTQDAAKAHHAQMELDNAKAEKERLDGQTVHVTAKAGNGGKLFGAVTAKEIASSLKQEYKLEVDKKKITLSSEIKAFGTFSFDVKLHNGVVAAMKVQVSEQ</sequence>